<dbReference type="Pfam" id="PF18417">
    <property type="entry name" value="LodA_C"/>
    <property type="match status" value="1"/>
</dbReference>
<dbReference type="InterPro" id="IPR041173">
    <property type="entry name" value="LodA_C"/>
</dbReference>
<feature type="domain" description="L-lysine epsilon oxidase C-terminal" evidence="3">
    <location>
        <begin position="435"/>
        <end position="574"/>
    </location>
</feature>
<feature type="region of interest" description="Disordered" evidence="1">
    <location>
        <begin position="686"/>
        <end position="711"/>
    </location>
</feature>
<dbReference type="Proteomes" id="UP000711178">
    <property type="component" value="Unassembled WGS sequence"/>
</dbReference>
<evidence type="ECO:0000259" key="2">
    <source>
        <dbReference type="Pfam" id="PF17990"/>
    </source>
</evidence>
<gene>
    <name evidence="4" type="ORF">KIF53_13135</name>
</gene>
<sequence>MSDYILRVHPAINIARVGSSDEFYIAPETPAGESLPDSDLLGGLPIKAGTENTPIDESDFRDAQGLVKRQAARFRIFAYLKGEHLNQYPMGPQAQPVEVVLGARLGAKIVKDIIWTVHVANKKLNNFAIGSDGLDGYDDPASVPLRNGYYPNLPPNFPLLPTTNGSPYWREILSNAKRCMDLVIDPGPRSISAFHDQGKTKAFSKRERACFADGKGNIQFLDYPQHFPDDAHPYLEQPLGPIASLGELRVDAQGRLLVTGGFGHTAGVKLSATGLPPSLANSTENGLWFDDTSDGPVNAVVVFDDGSCEAHGAWVVTGDPGYAPQIRNVVSAWDDIFDMWVRELDLMPSLYRGNAFNHGEYQPCFRHQVQPIFRAAMLQRWGTNLPNHVVNAHDGVGAIQPTTDPGAIIQDLEKLIRNPEGSPQEMQTGRPLMPLSLGDARKSFLTVTRSQYFFLQCWHKQQFSAEDAMPLSVGEKLDYAALANCLGGRYSPGIEVSFPVRDRNLYIQNWRERDCGPFRINQARIDYANIDSGEPVLRCGYVPRQIGAVEPGDLSKFMSVPWHTDYNSCAVHLPKPNPINVDGNGTPYPNNVLFWSWPAQRPVQVFPKSSCDYDPATGTWKLGNQVFSIRGVGTETEYPARAGSFREHADYMRQWNKTGFVIQGLQIPSAQGGSYGGKLFLEVSSQWGPEEGPPVQPFPTASVPPEPEGKV</sequence>
<name>A0ABS7FES5_9NEIS</name>
<reference evidence="4 5" key="1">
    <citation type="submission" date="2021-05" db="EMBL/GenBank/DDBJ databases">
        <title>Draft Whole Genome Sequencing Of Biosensor Chromobacterium violaceum Strain CV026 Reveals A Regulatory RNA In Chromobacterium violaceum Phenotype Regulatory Network.</title>
        <authorList>
            <person name="Hong K.W."/>
            <person name="Chan K.G."/>
            <person name="Chang C.-Y."/>
        </authorList>
    </citation>
    <scope>NUCLEOTIDE SEQUENCE [LARGE SCALE GENOMIC DNA]</scope>
    <source>
        <strain evidence="4 5">ATCC 31532</strain>
    </source>
</reference>
<keyword evidence="5" id="KW-1185">Reference proteome</keyword>
<evidence type="ECO:0000256" key="1">
    <source>
        <dbReference type="SAM" id="MobiDB-lite"/>
    </source>
</evidence>
<dbReference type="Pfam" id="PF17990">
    <property type="entry name" value="LodA_N"/>
    <property type="match status" value="1"/>
</dbReference>
<dbReference type="EMBL" id="JAHDTB010000010">
    <property type="protein sequence ID" value="MBW8288574.1"/>
    <property type="molecule type" value="Genomic_DNA"/>
</dbReference>
<proteinExistence type="predicted"/>
<dbReference type="InterPro" id="IPR041168">
    <property type="entry name" value="LodA_N"/>
</dbReference>
<accession>A0ABS7FES5</accession>
<evidence type="ECO:0000259" key="3">
    <source>
        <dbReference type="Pfam" id="PF18417"/>
    </source>
</evidence>
<dbReference type="GeneID" id="89686080"/>
<feature type="compositionally biased region" description="Pro residues" evidence="1">
    <location>
        <begin position="691"/>
        <end position="711"/>
    </location>
</feature>
<comment type="caution">
    <text evidence="4">The sequence shown here is derived from an EMBL/GenBank/DDBJ whole genome shotgun (WGS) entry which is preliminary data.</text>
</comment>
<dbReference type="RefSeq" id="WP_043572091.1">
    <property type="nucleotide sequence ID" value="NZ_CP142381.1"/>
</dbReference>
<feature type="domain" description="L-Lysine epsilon oxidase N-terminal" evidence="2">
    <location>
        <begin position="9"/>
        <end position="316"/>
    </location>
</feature>
<evidence type="ECO:0000313" key="4">
    <source>
        <dbReference type="EMBL" id="MBW8288574.1"/>
    </source>
</evidence>
<protein>
    <submittedName>
        <fullName evidence="4">LodA/GoxA family CTQ-dependent oxidase</fullName>
    </submittedName>
</protein>
<organism evidence="4 5">
    <name type="scientific">Chromobacterium subtsugae</name>
    <dbReference type="NCBI Taxonomy" id="251747"/>
    <lineage>
        <taxon>Bacteria</taxon>
        <taxon>Pseudomonadati</taxon>
        <taxon>Pseudomonadota</taxon>
        <taxon>Betaproteobacteria</taxon>
        <taxon>Neisseriales</taxon>
        <taxon>Chromobacteriaceae</taxon>
        <taxon>Chromobacterium</taxon>
    </lineage>
</organism>
<evidence type="ECO:0000313" key="5">
    <source>
        <dbReference type="Proteomes" id="UP000711178"/>
    </source>
</evidence>